<protein>
    <submittedName>
        <fullName evidence="2">Uncharacterized protein</fullName>
    </submittedName>
</protein>
<dbReference type="VEuPathDB" id="VectorBase:HLOH_050491"/>
<accession>A0A9J6G7Y2</accession>
<keyword evidence="3" id="KW-1185">Reference proteome</keyword>
<dbReference type="PANTHER" id="PTHR10704:SF44">
    <property type="entry name" value="LD35051P-RELATED"/>
    <property type="match status" value="1"/>
</dbReference>
<dbReference type="AlphaFoldDB" id="A0A9J6G7Y2"/>
<dbReference type="Proteomes" id="UP000821853">
    <property type="component" value="Chromosome 3"/>
</dbReference>
<dbReference type="PANTHER" id="PTHR10704">
    <property type="entry name" value="CARBOHYDRATE SULFOTRANSFERASE"/>
    <property type="match status" value="1"/>
</dbReference>
<dbReference type="OMA" id="CDYNKSA"/>
<dbReference type="GO" id="GO:0001517">
    <property type="term" value="F:N-acetylglucosamine 6-O-sulfotransferase activity"/>
    <property type="evidence" value="ECO:0007669"/>
    <property type="project" value="TreeGrafter"/>
</dbReference>
<dbReference type="Gene3D" id="3.40.50.300">
    <property type="entry name" value="P-loop containing nucleotide triphosphate hydrolases"/>
    <property type="match status" value="1"/>
</dbReference>
<evidence type="ECO:0000313" key="2">
    <source>
        <dbReference type="EMBL" id="KAH9371389.1"/>
    </source>
</evidence>
<comment type="caution">
    <text evidence="2">The sequence shown here is derived from an EMBL/GenBank/DDBJ whole genome shotgun (WGS) entry which is preliminary data.</text>
</comment>
<reference evidence="2 3" key="1">
    <citation type="journal article" date="2020" name="Cell">
        <title>Large-Scale Comparative Analyses of Tick Genomes Elucidate Their Genetic Diversity and Vector Capacities.</title>
        <authorList>
            <consortium name="Tick Genome and Microbiome Consortium (TIGMIC)"/>
            <person name="Jia N."/>
            <person name="Wang J."/>
            <person name="Shi W."/>
            <person name="Du L."/>
            <person name="Sun Y."/>
            <person name="Zhan W."/>
            <person name="Jiang J.F."/>
            <person name="Wang Q."/>
            <person name="Zhang B."/>
            <person name="Ji P."/>
            <person name="Bell-Sakyi L."/>
            <person name="Cui X.M."/>
            <person name="Yuan T.T."/>
            <person name="Jiang B.G."/>
            <person name="Yang W.F."/>
            <person name="Lam T.T."/>
            <person name="Chang Q.C."/>
            <person name="Ding S.J."/>
            <person name="Wang X.J."/>
            <person name="Zhu J.G."/>
            <person name="Ruan X.D."/>
            <person name="Zhao L."/>
            <person name="Wei J.T."/>
            <person name="Ye R.Z."/>
            <person name="Que T.C."/>
            <person name="Du C.H."/>
            <person name="Zhou Y.H."/>
            <person name="Cheng J.X."/>
            <person name="Dai P.F."/>
            <person name="Guo W.B."/>
            <person name="Han X.H."/>
            <person name="Huang E.J."/>
            <person name="Li L.F."/>
            <person name="Wei W."/>
            <person name="Gao Y.C."/>
            <person name="Liu J.Z."/>
            <person name="Shao H.Z."/>
            <person name="Wang X."/>
            <person name="Wang C.C."/>
            <person name="Yang T.C."/>
            <person name="Huo Q.B."/>
            <person name="Li W."/>
            <person name="Chen H.Y."/>
            <person name="Chen S.E."/>
            <person name="Zhou L.G."/>
            <person name="Ni X.B."/>
            <person name="Tian J.H."/>
            <person name="Sheng Y."/>
            <person name="Liu T."/>
            <person name="Pan Y.S."/>
            <person name="Xia L.Y."/>
            <person name="Li J."/>
            <person name="Zhao F."/>
            <person name="Cao W.C."/>
        </authorList>
    </citation>
    <scope>NUCLEOTIDE SEQUENCE [LARGE SCALE GENOMIC DNA]</scope>
    <source>
        <strain evidence="2">HaeL-2018</strain>
    </source>
</reference>
<dbReference type="OrthoDB" id="6138663at2759"/>
<evidence type="ECO:0000256" key="1">
    <source>
        <dbReference type="SAM" id="Phobius"/>
    </source>
</evidence>
<keyword evidence="1" id="KW-0812">Transmembrane</keyword>
<dbReference type="InterPro" id="IPR051135">
    <property type="entry name" value="Gal/GlcNAc/GalNAc_ST"/>
</dbReference>
<sequence>MAKWRPLVFVGAGVFVFIFYVGFAWRILDPLLPSRNYLPEEFSEKSLEGGANQRGDTASNLIETETWDSSLEGKLPAAFERALKTYSAVAQADVKIVLLVAYYRSGSTFVGELLSSGARTFYHFEPLMPFTVSGRIRPGRQRHAFELLDELVRCRMQNVPLYTVWLENHFEYVEKNHFLAEVCEGGQSCTSPAHMAALCSRAEQQVLKFTRLYVSQVADWIERNPDIAPAVQVVHLVRDPRAVYSSRRGLRWCTDNAACDSAEALCAQMRSDLDSFEELAKRMQPNRTLRLRFEDLAADPENEAPQLFRYLGLNYTTAVSQYVKSHTRATFRDLRNAHSTKRNPHRVAVEWKRKLSNGTIHAIERACSDVLLRLNYELLTLSEKGQIPAPAWFKG</sequence>
<dbReference type="GO" id="GO:0006044">
    <property type="term" value="P:N-acetylglucosamine metabolic process"/>
    <property type="evidence" value="ECO:0007669"/>
    <property type="project" value="TreeGrafter"/>
</dbReference>
<keyword evidence="1" id="KW-1133">Transmembrane helix</keyword>
<proteinExistence type="predicted"/>
<dbReference type="SUPFAM" id="SSF52540">
    <property type="entry name" value="P-loop containing nucleoside triphosphate hydrolases"/>
    <property type="match status" value="1"/>
</dbReference>
<feature type="transmembrane region" description="Helical" evidence="1">
    <location>
        <begin position="7"/>
        <end position="28"/>
    </location>
</feature>
<dbReference type="Pfam" id="PF13469">
    <property type="entry name" value="Sulfotransfer_3"/>
    <property type="match status" value="1"/>
</dbReference>
<organism evidence="2 3">
    <name type="scientific">Haemaphysalis longicornis</name>
    <name type="common">Bush tick</name>
    <dbReference type="NCBI Taxonomy" id="44386"/>
    <lineage>
        <taxon>Eukaryota</taxon>
        <taxon>Metazoa</taxon>
        <taxon>Ecdysozoa</taxon>
        <taxon>Arthropoda</taxon>
        <taxon>Chelicerata</taxon>
        <taxon>Arachnida</taxon>
        <taxon>Acari</taxon>
        <taxon>Parasitiformes</taxon>
        <taxon>Ixodida</taxon>
        <taxon>Ixodoidea</taxon>
        <taxon>Ixodidae</taxon>
        <taxon>Haemaphysalinae</taxon>
        <taxon>Haemaphysalis</taxon>
    </lineage>
</organism>
<name>A0A9J6G7Y2_HAELO</name>
<dbReference type="InterPro" id="IPR027417">
    <property type="entry name" value="P-loop_NTPase"/>
</dbReference>
<gene>
    <name evidence="2" type="ORF">HPB48_021609</name>
</gene>
<dbReference type="GO" id="GO:0006790">
    <property type="term" value="P:sulfur compound metabolic process"/>
    <property type="evidence" value="ECO:0007669"/>
    <property type="project" value="TreeGrafter"/>
</dbReference>
<evidence type="ECO:0000313" key="3">
    <source>
        <dbReference type="Proteomes" id="UP000821853"/>
    </source>
</evidence>
<dbReference type="EMBL" id="JABSTR010000005">
    <property type="protein sequence ID" value="KAH9371389.1"/>
    <property type="molecule type" value="Genomic_DNA"/>
</dbReference>
<keyword evidence="1" id="KW-0472">Membrane</keyword>